<evidence type="ECO:0000313" key="13">
    <source>
        <dbReference type="Proteomes" id="UP000595140"/>
    </source>
</evidence>
<dbReference type="InterPro" id="IPR046959">
    <property type="entry name" value="PRK1-6/SRF4-like"/>
</dbReference>
<dbReference type="InterPro" id="IPR000719">
    <property type="entry name" value="Prot_kinase_dom"/>
</dbReference>
<evidence type="ECO:0000256" key="4">
    <source>
        <dbReference type="ARBA" id="ARBA00022729"/>
    </source>
</evidence>
<organism evidence="12 13">
    <name type="scientific">Cuscuta campestris</name>
    <dbReference type="NCBI Taxonomy" id="132261"/>
    <lineage>
        <taxon>Eukaryota</taxon>
        <taxon>Viridiplantae</taxon>
        <taxon>Streptophyta</taxon>
        <taxon>Embryophyta</taxon>
        <taxon>Tracheophyta</taxon>
        <taxon>Spermatophyta</taxon>
        <taxon>Magnoliopsida</taxon>
        <taxon>eudicotyledons</taxon>
        <taxon>Gunneridae</taxon>
        <taxon>Pentapetalae</taxon>
        <taxon>asterids</taxon>
        <taxon>lamiids</taxon>
        <taxon>Solanales</taxon>
        <taxon>Convolvulaceae</taxon>
        <taxon>Cuscuteae</taxon>
        <taxon>Cuscuta</taxon>
        <taxon>Cuscuta subgen. Grammica</taxon>
        <taxon>Cuscuta sect. Cleistogrammica</taxon>
    </lineage>
</organism>
<feature type="domain" description="Protein kinase" evidence="11">
    <location>
        <begin position="379"/>
        <end position="680"/>
    </location>
</feature>
<keyword evidence="4 10" id="KW-0732">Signal</keyword>
<keyword evidence="6 9" id="KW-1133">Transmembrane helix</keyword>
<dbReference type="EMBL" id="OOIL02006641">
    <property type="protein sequence ID" value="VFQ99083.1"/>
    <property type="molecule type" value="Genomic_DNA"/>
</dbReference>
<evidence type="ECO:0000256" key="5">
    <source>
        <dbReference type="ARBA" id="ARBA00022737"/>
    </source>
</evidence>
<dbReference type="AlphaFoldDB" id="A0A484NDW0"/>
<gene>
    <name evidence="12" type="ORF">CCAM_LOCUS40859</name>
</gene>
<keyword evidence="13" id="KW-1185">Reference proteome</keyword>
<accession>A0A484NDW0</accession>
<reference evidence="12 13" key="1">
    <citation type="submission" date="2018-04" db="EMBL/GenBank/DDBJ databases">
        <authorList>
            <person name="Vogel A."/>
        </authorList>
    </citation>
    <scope>NUCLEOTIDE SEQUENCE [LARGE SCALE GENOMIC DNA]</scope>
</reference>
<evidence type="ECO:0000256" key="8">
    <source>
        <dbReference type="SAM" id="MobiDB-lite"/>
    </source>
</evidence>
<dbReference type="Pfam" id="PF07714">
    <property type="entry name" value="PK_Tyr_Ser-Thr"/>
    <property type="match status" value="1"/>
</dbReference>
<proteinExistence type="predicted"/>
<feature type="chain" id="PRO_5019811916" description="Protein kinase domain-containing protein" evidence="10">
    <location>
        <begin position="20"/>
        <end position="680"/>
    </location>
</feature>
<evidence type="ECO:0000256" key="7">
    <source>
        <dbReference type="ARBA" id="ARBA00023136"/>
    </source>
</evidence>
<feature type="region of interest" description="Disordered" evidence="8">
    <location>
        <begin position="537"/>
        <end position="570"/>
    </location>
</feature>
<dbReference type="Pfam" id="PF08263">
    <property type="entry name" value="LRRNT_2"/>
    <property type="match status" value="1"/>
</dbReference>
<dbReference type="OrthoDB" id="4062651at2759"/>
<dbReference type="Proteomes" id="UP000595140">
    <property type="component" value="Unassembled WGS sequence"/>
</dbReference>
<protein>
    <recommendedName>
        <fullName evidence="11">Protein kinase domain-containing protein</fullName>
    </recommendedName>
</protein>
<dbReference type="PANTHER" id="PTHR48007">
    <property type="entry name" value="LEUCINE-RICH REPEAT RECEPTOR-LIKE PROTEIN KINASE PXC1"/>
    <property type="match status" value="1"/>
</dbReference>
<dbReference type="Gene3D" id="1.10.510.10">
    <property type="entry name" value="Transferase(Phosphotransferase) domain 1"/>
    <property type="match status" value="1"/>
</dbReference>
<keyword evidence="3 9" id="KW-0812">Transmembrane</keyword>
<keyword evidence="2" id="KW-0433">Leucine-rich repeat</keyword>
<dbReference type="InterPro" id="IPR001245">
    <property type="entry name" value="Ser-Thr/Tyr_kinase_cat_dom"/>
</dbReference>
<dbReference type="InterPro" id="IPR013210">
    <property type="entry name" value="LRR_N_plant-typ"/>
</dbReference>
<evidence type="ECO:0000313" key="12">
    <source>
        <dbReference type="EMBL" id="VFQ99083.1"/>
    </source>
</evidence>
<keyword evidence="5" id="KW-0677">Repeat</keyword>
<evidence type="ECO:0000256" key="2">
    <source>
        <dbReference type="ARBA" id="ARBA00022614"/>
    </source>
</evidence>
<comment type="subcellular location">
    <subcellularLocation>
        <location evidence="1">Membrane</location>
    </subcellularLocation>
</comment>
<dbReference type="InterPro" id="IPR032675">
    <property type="entry name" value="LRR_dom_sf"/>
</dbReference>
<feature type="transmembrane region" description="Helical" evidence="9">
    <location>
        <begin position="287"/>
        <end position="310"/>
    </location>
</feature>
<feature type="signal peptide" evidence="10">
    <location>
        <begin position="1"/>
        <end position="19"/>
    </location>
</feature>
<dbReference type="Gene3D" id="3.30.200.20">
    <property type="entry name" value="Phosphorylase Kinase, domain 1"/>
    <property type="match status" value="1"/>
</dbReference>
<dbReference type="GO" id="GO:0005524">
    <property type="term" value="F:ATP binding"/>
    <property type="evidence" value="ECO:0007669"/>
    <property type="project" value="InterPro"/>
</dbReference>
<dbReference type="InterPro" id="IPR001611">
    <property type="entry name" value="Leu-rich_rpt"/>
</dbReference>
<evidence type="ECO:0000256" key="9">
    <source>
        <dbReference type="SAM" id="Phobius"/>
    </source>
</evidence>
<keyword evidence="7 9" id="KW-0472">Membrane</keyword>
<dbReference type="PANTHER" id="PTHR48007:SF37">
    <property type="entry name" value="LEUCINE-RICH REPEAT PROTEIN KINASE FAMILY PROTEIN"/>
    <property type="match status" value="1"/>
</dbReference>
<name>A0A484NDW0_9ASTE</name>
<dbReference type="GO" id="GO:0004672">
    <property type="term" value="F:protein kinase activity"/>
    <property type="evidence" value="ECO:0007669"/>
    <property type="project" value="InterPro"/>
</dbReference>
<evidence type="ECO:0000256" key="10">
    <source>
        <dbReference type="SAM" id="SignalP"/>
    </source>
</evidence>
<dbReference type="FunFam" id="3.80.10.10:FF:000400">
    <property type="entry name" value="Nuclear pore complex protein NUP107"/>
    <property type="match status" value="1"/>
</dbReference>
<dbReference type="InterPro" id="IPR011009">
    <property type="entry name" value="Kinase-like_dom_sf"/>
</dbReference>
<dbReference type="SUPFAM" id="SSF56112">
    <property type="entry name" value="Protein kinase-like (PK-like)"/>
    <property type="match status" value="1"/>
</dbReference>
<dbReference type="Gene3D" id="3.80.10.10">
    <property type="entry name" value="Ribonuclease Inhibitor"/>
    <property type="match status" value="2"/>
</dbReference>
<dbReference type="Pfam" id="PF13855">
    <property type="entry name" value="LRR_8"/>
    <property type="match status" value="1"/>
</dbReference>
<dbReference type="GO" id="GO:0016020">
    <property type="term" value="C:membrane"/>
    <property type="evidence" value="ECO:0007669"/>
    <property type="project" value="UniProtKB-SubCell"/>
</dbReference>
<feature type="region of interest" description="Disordered" evidence="8">
    <location>
        <begin position="242"/>
        <end position="280"/>
    </location>
</feature>
<evidence type="ECO:0000259" key="11">
    <source>
        <dbReference type="PROSITE" id="PS50011"/>
    </source>
</evidence>
<evidence type="ECO:0000256" key="6">
    <source>
        <dbReference type="ARBA" id="ARBA00022989"/>
    </source>
</evidence>
<evidence type="ECO:0000256" key="3">
    <source>
        <dbReference type="ARBA" id="ARBA00022692"/>
    </source>
</evidence>
<evidence type="ECO:0000256" key="1">
    <source>
        <dbReference type="ARBA" id="ARBA00004370"/>
    </source>
</evidence>
<sequence length="680" mass="74066">MAGFLLVLLFPLLLSGVLPSSSLHSSPLLIPSDASALLDFKLKADLKGNKLRGFSSNSSSGFCKWSGVRCRGDRVVRFACEGVGLDGTFAPATLTRLDQLRALSLQSNSLAGPIPDLSGLVNLKLLYLDHNLFSGLVPPSISTLRRLKVVDLSSNNLTGAIPASFDRMGRLYYLRLDSNRLTGSVPPLNQTTLRIFNVSHNALSGPIPVTAALSRFRRTAFRSNPDLCGEIIHRECRPVQPFFRPSTATPTPPPLPPSQNAQLHDGGGGGGYNSDKKPKKSEQKRHILIAGLSTGFLILICSALCFAMAASRRSKSKEPFPSSPGPKIAMDTEAVMRIEQESCELEEKVRRVQEVMGKSGSLVFPAGEAQGYTLEQLLRASAELLGRGTMGTTYKAVLDNRLIVCVKRLDAGRMRGTGKEEFERHMGSVAGLRHPNLVPLRAYFQAKEERLLVYDYQPNGSLYSLIHGSKSSRAKPLHWTSCLKIAEDVGQGLSYIHQAWRLVHGNLKSSNVLLGPDFEACISDYCLSVLANPFPDDDPPNSGPSSSSSAACYAAPESRKPSRRHQPTSKSDVYSYGVVLMELLTGKHPSEHPPASMEDDAVVDWVRWSRGDGGGGGEEEEENGRHKLEMILEVAMACRAASPEQRPTMWQVLKMIQEIKDAAAAVMDDEETDLLVTAHP</sequence>
<dbReference type="SUPFAM" id="SSF52058">
    <property type="entry name" value="L domain-like"/>
    <property type="match status" value="1"/>
</dbReference>
<dbReference type="PROSITE" id="PS50011">
    <property type="entry name" value="PROTEIN_KINASE_DOM"/>
    <property type="match status" value="1"/>
</dbReference>
<feature type="compositionally biased region" description="Low complexity" evidence="8">
    <location>
        <begin position="543"/>
        <end position="556"/>
    </location>
</feature>